<dbReference type="Pfam" id="PF01022">
    <property type="entry name" value="HTH_5"/>
    <property type="match status" value="1"/>
</dbReference>
<dbReference type="InterPro" id="IPR051081">
    <property type="entry name" value="HTH_MetalResp_TranReg"/>
</dbReference>
<dbReference type="EMBL" id="FPJG01000006">
    <property type="protein sequence ID" value="SFW82107.1"/>
    <property type="molecule type" value="Genomic_DNA"/>
</dbReference>
<sequence length="119" mass="13223">MLIVRPMTTTRAEPQPDVEQLLDVFKALANPIRLQVLGWLREPERHFPVEEAIADPVEVGVCVSHIQAKLGLAQSTVSAYMAALQRAGLVRATRVGKWTHYKRDEARIAEFVAALGHSL</sequence>
<name>A0A1K1SCL0_9PSEU</name>
<accession>A0A1K1SCL0</accession>
<dbReference type="Proteomes" id="UP000182740">
    <property type="component" value="Unassembled WGS sequence"/>
</dbReference>
<dbReference type="PANTHER" id="PTHR33154">
    <property type="entry name" value="TRANSCRIPTIONAL REGULATOR, ARSR FAMILY"/>
    <property type="match status" value="1"/>
</dbReference>
<dbReference type="CDD" id="cd00090">
    <property type="entry name" value="HTH_ARSR"/>
    <property type="match status" value="1"/>
</dbReference>
<keyword evidence="3" id="KW-0804">Transcription</keyword>
<feature type="domain" description="HTH arsR-type" evidence="4">
    <location>
        <begin position="13"/>
        <end position="119"/>
    </location>
</feature>
<dbReference type="SUPFAM" id="SSF46785">
    <property type="entry name" value="Winged helix' DNA-binding domain"/>
    <property type="match status" value="1"/>
</dbReference>
<dbReference type="SMART" id="SM00418">
    <property type="entry name" value="HTH_ARSR"/>
    <property type="match status" value="1"/>
</dbReference>
<dbReference type="GO" id="GO:0003677">
    <property type="term" value="F:DNA binding"/>
    <property type="evidence" value="ECO:0007669"/>
    <property type="project" value="UniProtKB-KW"/>
</dbReference>
<evidence type="ECO:0000313" key="5">
    <source>
        <dbReference type="EMBL" id="SFW82107.1"/>
    </source>
</evidence>
<proteinExistence type="predicted"/>
<evidence type="ECO:0000313" key="6">
    <source>
        <dbReference type="Proteomes" id="UP000182740"/>
    </source>
</evidence>
<protein>
    <submittedName>
        <fullName evidence="5">ArsR family transcriptional regulator</fullName>
    </submittedName>
</protein>
<evidence type="ECO:0000256" key="1">
    <source>
        <dbReference type="ARBA" id="ARBA00023015"/>
    </source>
</evidence>
<evidence type="ECO:0000256" key="3">
    <source>
        <dbReference type="ARBA" id="ARBA00023163"/>
    </source>
</evidence>
<dbReference type="AlphaFoldDB" id="A0A1K1SCL0"/>
<keyword evidence="1" id="KW-0805">Transcription regulation</keyword>
<dbReference type="PANTHER" id="PTHR33154:SF33">
    <property type="entry name" value="TRANSCRIPTIONAL REPRESSOR SDPR"/>
    <property type="match status" value="1"/>
</dbReference>
<dbReference type="InterPro" id="IPR036388">
    <property type="entry name" value="WH-like_DNA-bd_sf"/>
</dbReference>
<reference evidence="6" key="1">
    <citation type="submission" date="2016-11" db="EMBL/GenBank/DDBJ databases">
        <authorList>
            <person name="Varghese N."/>
            <person name="Submissions S."/>
        </authorList>
    </citation>
    <scope>NUCLEOTIDE SEQUENCE [LARGE SCALE GENOMIC DNA]</scope>
    <source>
        <strain evidence="6">DSM 44671</strain>
    </source>
</reference>
<dbReference type="PROSITE" id="PS50987">
    <property type="entry name" value="HTH_ARSR_2"/>
    <property type="match status" value="1"/>
</dbReference>
<dbReference type="Gene3D" id="1.10.10.10">
    <property type="entry name" value="Winged helix-like DNA-binding domain superfamily/Winged helix DNA-binding domain"/>
    <property type="match status" value="1"/>
</dbReference>
<evidence type="ECO:0000256" key="2">
    <source>
        <dbReference type="ARBA" id="ARBA00023125"/>
    </source>
</evidence>
<gene>
    <name evidence="5" type="ORF">SAMN04489730_5333</name>
</gene>
<keyword evidence="2" id="KW-0238">DNA-binding</keyword>
<dbReference type="InterPro" id="IPR036390">
    <property type="entry name" value="WH_DNA-bd_sf"/>
</dbReference>
<dbReference type="GO" id="GO:0003700">
    <property type="term" value="F:DNA-binding transcription factor activity"/>
    <property type="evidence" value="ECO:0007669"/>
    <property type="project" value="InterPro"/>
</dbReference>
<organism evidence="5 6">
    <name type="scientific">Amycolatopsis australiensis</name>
    <dbReference type="NCBI Taxonomy" id="546364"/>
    <lineage>
        <taxon>Bacteria</taxon>
        <taxon>Bacillati</taxon>
        <taxon>Actinomycetota</taxon>
        <taxon>Actinomycetes</taxon>
        <taxon>Pseudonocardiales</taxon>
        <taxon>Pseudonocardiaceae</taxon>
        <taxon>Amycolatopsis</taxon>
    </lineage>
</organism>
<dbReference type="InterPro" id="IPR001845">
    <property type="entry name" value="HTH_ArsR_DNA-bd_dom"/>
</dbReference>
<evidence type="ECO:0000259" key="4">
    <source>
        <dbReference type="PROSITE" id="PS50987"/>
    </source>
</evidence>
<dbReference type="InterPro" id="IPR011991">
    <property type="entry name" value="ArsR-like_HTH"/>
</dbReference>
<dbReference type="STRING" id="546364.SAMN04489730_5333"/>
<keyword evidence="6" id="KW-1185">Reference proteome</keyword>